<protein>
    <submittedName>
        <fullName evidence="1">Uncharacterized protein</fullName>
    </submittedName>
</protein>
<name>A0A0J7IEV1_9FLAO</name>
<evidence type="ECO:0000313" key="2">
    <source>
        <dbReference type="Proteomes" id="UP000036261"/>
    </source>
</evidence>
<sequence>MNIGVITYKKYDENVLLNAHFNVDELFRIILHDKDFVRFEIFDREKKLLASTYYPNVDGKGLYIHPVKVFRDEELKWIDYYAFRSPSTIRHYKVTWKVDGAVFRTRKKATEYANLVNKRVAYRIEPFIDRSTYRRSQN</sequence>
<evidence type="ECO:0000313" key="1">
    <source>
        <dbReference type="EMBL" id="KMQ64451.1"/>
    </source>
</evidence>
<organism evidence="1 2">
    <name type="scientific">Chryseobacterium angstadtii</name>
    <dbReference type="NCBI Taxonomy" id="558151"/>
    <lineage>
        <taxon>Bacteria</taxon>
        <taxon>Pseudomonadati</taxon>
        <taxon>Bacteroidota</taxon>
        <taxon>Flavobacteriia</taxon>
        <taxon>Flavobacteriales</taxon>
        <taxon>Weeksellaceae</taxon>
        <taxon>Chryseobacterium group</taxon>
        <taxon>Chryseobacterium</taxon>
    </lineage>
</organism>
<dbReference type="Proteomes" id="UP000036261">
    <property type="component" value="Unassembled WGS sequence"/>
</dbReference>
<dbReference type="STRING" id="558151.ACM46_09250"/>
<gene>
    <name evidence="1" type="ORF">ACM46_09250</name>
</gene>
<keyword evidence="2" id="KW-1185">Reference proteome</keyword>
<dbReference type="EMBL" id="LFND01000003">
    <property type="protein sequence ID" value="KMQ64451.1"/>
    <property type="molecule type" value="Genomic_DNA"/>
</dbReference>
<dbReference type="AlphaFoldDB" id="A0A0J7IEV1"/>
<comment type="caution">
    <text evidence="1">The sequence shown here is derived from an EMBL/GenBank/DDBJ whole genome shotgun (WGS) entry which is preliminary data.</text>
</comment>
<accession>A0A0J7IEV1</accession>
<reference evidence="1 2" key="1">
    <citation type="journal article" date="2013" name="Int. J. Syst. Evol. Microbiol.">
        <title>Chryseobacterium angstadtii sp. nov., isolated from a newt tank.</title>
        <authorList>
            <person name="Kirk K.E."/>
            <person name="Hoffman J.A."/>
            <person name="Smith K.A."/>
            <person name="Strahan B.L."/>
            <person name="Failor K.C."/>
            <person name="Krebs J.E."/>
            <person name="Gale A.N."/>
            <person name="Do T.D."/>
            <person name="Sontag T.C."/>
            <person name="Batties A.M."/>
            <person name="Mistiszyn K."/>
            <person name="Newman J.D."/>
        </authorList>
    </citation>
    <scope>NUCLEOTIDE SEQUENCE [LARGE SCALE GENOMIC DNA]</scope>
    <source>
        <strain evidence="1 2">KM</strain>
    </source>
</reference>
<proteinExistence type="predicted"/>